<dbReference type="PANTHER" id="PTHR23026">
    <property type="entry name" value="NADPH NITROREDUCTASE"/>
    <property type="match status" value="1"/>
</dbReference>
<dbReference type="GO" id="GO:0102919">
    <property type="term" value="F:5,6-dimethylbenzimidazole synthase activity"/>
    <property type="evidence" value="ECO:0007669"/>
    <property type="project" value="UniProtKB-EC"/>
</dbReference>
<dbReference type="InterPro" id="IPR012825">
    <property type="entry name" value="BluB"/>
</dbReference>
<proteinExistence type="predicted"/>
<evidence type="ECO:0000259" key="1">
    <source>
        <dbReference type="Pfam" id="PF00881"/>
    </source>
</evidence>
<feature type="domain" description="Nitroreductase" evidence="1">
    <location>
        <begin position="16"/>
        <end position="181"/>
    </location>
</feature>
<keyword evidence="2" id="KW-0560">Oxidoreductase</keyword>
<dbReference type="EC" id="1.13.11.79" evidence="2"/>
<evidence type="ECO:0000313" key="2">
    <source>
        <dbReference type="EMBL" id="SMX38542.1"/>
    </source>
</evidence>
<gene>
    <name evidence="2" type="ORF">PEV8663_01406</name>
</gene>
<dbReference type="Gene3D" id="3.40.109.10">
    <property type="entry name" value="NADH Oxidase"/>
    <property type="match status" value="1"/>
</dbReference>
<dbReference type="Pfam" id="PF00881">
    <property type="entry name" value="Nitroreductase"/>
    <property type="match status" value="1"/>
</dbReference>
<protein>
    <submittedName>
        <fullName evidence="2">5,6-dimethylbenzimidazole synthase</fullName>
        <ecNumber evidence="2">1.13.11.79</ecNumber>
    </submittedName>
</protein>
<dbReference type="PANTHER" id="PTHR23026:SF123">
    <property type="entry name" value="NAD(P)H NITROREDUCTASE RV3131-RELATED"/>
    <property type="match status" value="1"/>
</dbReference>
<dbReference type="OrthoDB" id="9773807at2"/>
<dbReference type="InterPro" id="IPR029479">
    <property type="entry name" value="Nitroreductase"/>
</dbReference>
<dbReference type="InterPro" id="IPR050627">
    <property type="entry name" value="Nitroreductase/BluB"/>
</dbReference>
<dbReference type="AlphaFoldDB" id="A0A238K8X6"/>
<dbReference type="EMBL" id="FXYH01000004">
    <property type="protein sequence ID" value="SMX38542.1"/>
    <property type="molecule type" value="Genomic_DNA"/>
</dbReference>
<dbReference type="NCBIfam" id="TIGR02476">
    <property type="entry name" value="BluB"/>
    <property type="match status" value="1"/>
</dbReference>
<dbReference type="RefSeq" id="WP_097803929.1">
    <property type="nucleotide sequence ID" value="NZ_FXYH01000004.1"/>
</dbReference>
<evidence type="ECO:0000313" key="3">
    <source>
        <dbReference type="Proteomes" id="UP000220836"/>
    </source>
</evidence>
<keyword evidence="3" id="KW-1185">Reference proteome</keyword>
<sequence length="207" mass="23349">MKFDSTHQTALHEILTWRRDTRHFQDTPVAEHDLAVLQNAMEMAPSVGNSRPWRVLRVQTLALKQAVRTEFERCNSEAAMGYSGQTLDSYTKLKLAGLDKAPVQLAIFTETNPPEGQGLGRQTMPETLAQSTSMAIFSLWLAARARNLGVGMLSILDPVHIETLFEVPKTWKFCAYLCIGHPSFEDDTPLLHRAGWQENTANPWENR</sequence>
<accession>A0A238K8X6</accession>
<dbReference type="InterPro" id="IPR000415">
    <property type="entry name" value="Nitroreductase-like"/>
</dbReference>
<name>A0A238K8X6_9RHOB</name>
<organism evidence="2 3">
    <name type="scientific">Pelagimonas varians</name>
    <dbReference type="NCBI Taxonomy" id="696760"/>
    <lineage>
        <taxon>Bacteria</taxon>
        <taxon>Pseudomonadati</taxon>
        <taxon>Pseudomonadota</taxon>
        <taxon>Alphaproteobacteria</taxon>
        <taxon>Rhodobacterales</taxon>
        <taxon>Roseobacteraceae</taxon>
        <taxon>Pelagimonas</taxon>
    </lineage>
</organism>
<dbReference type="Proteomes" id="UP000220836">
    <property type="component" value="Unassembled WGS sequence"/>
</dbReference>
<dbReference type="SUPFAM" id="SSF55469">
    <property type="entry name" value="FMN-dependent nitroreductase-like"/>
    <property type="match status" value="1"/>
</dbReference>
<reference evidence="2 3" key="1">
    <citation type="submission" date="2017-05" db="EMBL/GenBank/DDBJ databases">
        <authorList>
            <person name="Song R."/>
            <person name="Chenine A.L."/>
            <person name="Ruprecht R.M."/>
        </authorList>
    </citation>
    <scope>NUCLEOTIDE SEQUENCE [LARGE SCALE GENOMIC DNA]</scope>
    <source>
        <strain evidence="2 3">CECT 8663</strain>
    </source>
</reference>